<dbReference type="PATRIC" id="fig|1123501.6.peg.1238"/>
<gene>
    <name evidence="3" type="ORF">Wenmar_01163</name>
</gene>
<dbReference type="Proteomes" id="UP000035100">
    <property type="component" value="Unassembled WGS sequence"/>
</dbReference>
<sequence length="100" mass="11722">MLPHVFKSPLPSTPSFDPAARRGDRTSPLGTWLRIAFRNWERRKMIESLRALDDRLLRDIGIERSDIPRVVDGFTNRERAMQPVSPRVAHEYRVRRDKLA</sequence>
<accession>A0A0D0Q734</accession>
<feature type="domain" description="YjiS-like" evidence="2">
    <location>
        <begin position="36"/>
        <end position="67"/>
    </location>
</feature>
<name>A0A0D0Q734_9RHOB</name>
<dbReference type="EMBL" id="AONG01000006">
    <property type="protein sequence ID" value="KIQ70204.1"/>
    <property type="molecule type" value="Genomic_DNA"/>
</dbReference>
<evidence type="ECO:0000259" key="2">
    <source>
        <dbReference type="Pfam" id="PF06568"/>
    </source>
</evidence>
<dbReference type="Pfam" id="PF06568">
    <property type="entry name" value="YjiS-like"/>
    <property type="match status" value="1"/>
</dbReference>
<dbReference type="eggNOG" id="ENOG502ZHXM">
    <property type="taxonomic scope" value="Bacteria"/>
</dbReference>
<evidence type="ECO:0000313" key="4">
    <source>
        <dbReference type="Proteomes" id="UP000035100"/>
    </source>
</evidence>
<dbReference type="AlphaFoldDB" id="A0A0D0Q734"/>
<protein>
    <submittedName>
        <fullName evidence="3">Alcohol dehydrogenase, class IV</fullName>
    </submittedName>
</protein>
<dbReference type="InterPro" id="IPR009506">
    <property type="entry name" value="YjiS-like"/>
</dbReference>
<evidence type="ECO:0000256" key="1">
    <source>
        <dbReference type="SAM" id="MobiDB-lite"/>
    </source>
</evidence>
<keyword evidence="4" id="KW-1185">Reference proteome</keyword>
<proteinExistence type="predicted"/>
<feature type="region of interest" description="Disordered" evidence="1">
    <location>
        <begin position="1"/>
        <end position="26"/>
    </location>
</feature>
<organism evidence="3 4">
    <name type="scientific">Wenxinia marina DSM 24838</name>
    <dbReference type="NCBI Taxonomy" id="1123501"/>
    <lineage>
        <taxon>Bacteria</taxon>
        <taxon>Pseudomonadati</taxon>
        <taxon>Pseudomonadota</taxon>
        <taxon>Alphaproteobacteria</taxon>
        <taxon>Rhodobacterales</taxon>
        <taxon>Roseobacteraceae</taxon>
        <taxon>Wenxinia</taxon>
    </lineage>
</organism>
<comment type="caution">
    <text evidence="3">The sequence shown here is derived from an EMBL/GenBank/DDBJ whole genome shotgun (WGS) entry which is preliminary data.</text>
</comment>
<reference evidence="3 4" key="1">
    <citation type="submission" date="2013-01" db="EMBL/GenBank/DDBJ databases">
        <authorList>
            <person name="Fiebig A."/>
            <person name="Goeker M."/>
            <person name="Klenk H.-P.P."/>
        </authorList>
    </citation>
    <scope>NUCLEOTIDE SEQUENCE [LARGE SCALE GENOMIC DNA]</scope>
    <source>
        <strain evidence="3 4">DSM 24838</strain>
    </source>
</reference>
<evidence type="ECO:0000313" key="3">
    <source>
        <dbReference type="EMBL" id="KIQ70204.1"/>
    </source>
</evidence>
<dbReference type="OrthoDB" id="7876746at2"/>